<dbReference type="EMBL" id="JAEPQZ010000004">
    <property type="protein sequence ID" value="KAG2182028.1"/>
    <property type="molecule type" value="Genomic_DNA"/>
</dbReference>
<dbReference type="GO" id="GO:0005811">
    <property type="term" value="C:lipid droplet"/>
    <property type="evidence" value="ECO:0007669"/>
    <property type="project" value="TreeGrafter"/>
</dbReference>
<proteinExistence type="predicted"/>
<dbReference type="AlphaFoldDB" id="A0A8H7PXE2"/>
<organism evidence="2 3">
    <name type="scientific">Mortierella isabellina</name>
    <name type="common">Filamentous fungus</name>
    <name type="synonym">Umbelopsis isabellina</name>
    <dbReference type="NCBI Taxonomy" id="91625"/>
    <lineage>
        <taxon>Eukaryota</taxon>
        <taxon>Fungi</taxon>
        <taxon>Fungi incertae sedis</taxon>
        <taxon>Mucoromycota</taxon>
        <taxon>Mucoromycotina</taxon>
        <taxon>Umbelopsidomycetes</taxon>
        <taxon>Umbelopsidales</taxon>
        <taxon>Umbelopsidaceae</taxon>
        <taxon>Umbelopsis</taxon>
    </lineage>
</organism>
<reference evidence="2" key="1">
    <citation type="submission" date="2020-12" db="EMBL/GenBank/DDBJ databases">
        <title>Metabolic potential, ecology and presence of endohyphal bacteria is reflected in genomic diversity of Mucoromycotina.</title>
        <authorList>
            <person name="Muszewska A."/>
            <person name="Okrasinska A."/>
            <person name="Steczkiewicz K."/>
            <person name="Drgas O."/>
            <person name="Orlowska M."/>
            <person name="Perlinska-Lenart U."/>
            <person name="Aleksandrzak-Piekarczyk T."/>
            <person name="Szatraj K."/>
            <person name="Zielenkiewicz U."/>
            <person name="Pilsyk S."/>
            <person name="Malc E."/>
            <person name="Mieczkowski P."/>
            <person name="Kruszewska J.S."/>
            <person name="Biernat P."/>
            <person name="Pawlowska J."/>
        </authorList>
    </citation>
    <scope>NUCLEOTIDE SEQUENCE</scope>
    <source>
        <strain evidence="2">WA0000067209</strain>
    </source>
</reference>
<keyword evidence="3" id="KW-1185">Reference proteome</keyword>
<dbReference type="PANTHER" id="PTHR14024:SF49">
    <property type="entry name" value="LIPID STORAGE DROPLETS SURFACE-BINDING PROTEIN 1"/>
    <property type="match status" value="1"/>
</dbReference>
<accession>A0A8H7PXE2</accession>
<dbReference type="GO" id="GO:0019915">
    <property type="term" value="P:lipid storage"/>
    <property type="evidence" value="ECO:0007669"/>
    <property type="project" value="TreeGrafter"/>
</dbReference>
<evidence type="ECO:0000313" key="3">
    <source>
        <dbReference type="Proteomes" id="UP000654370"/>
    </source>
</evidence>
<dbReference type="GO" id="GO:0010890">
    <property type="term" value="P:positive regulation of triglyceride storage"/>
    <property type="evidence" value="ECO:0007669"/>
    <property type="project" value="TreeGrafter"/>
</dbReference>
<gene>
    <name evidence="2" type="ORF">INT43_006954</name>
</gene>
<protein>
    <recommendedName>
        <fullName evidence="4">Lipid storage droplets surface-binding protein 1</fullName>
    </recommendedName>
</protein>
<sequence>MKADNNNPYEVLDNDVAVPDSETVKVEQVRSNFFSRLASIPVVHDSWTTVYHYVNENSIGRYALTSTEGTIQKASGIIAPYMERYSEQLKAMDDMGNKSLDYVEQNYGVINKPTAEIFANVTEPVRQVRTTAKGYFDNTVYVVTRPVDLATHSILDNLEYAVDRVLPQQKKTVKRSKKKNDDEKKPVSQQERAYTLALDTKSRLISRFPTVEHIPSSRKELEQTLKANALLKGAFDRMERLDQSLRYSYTQTTDLTKKTLTEPLTQQFGTISKHMHDNYEAARSFADASVNGITAELVAHMDTTIDFVKTHNTYFPELVRNRLQPLLNFAGQEYDIIRAQLLNTDISTMQKARNVLGLSKDQIMPLLQESMDALHEELRYYQVYADKSKNDALKSLRGHLDSVAGSGIKA</sequence>
<dbReference type="GO" id="GO:0005829">
    <property type="term" value="C:cytosol"/>
    <property type="evidence" value="ECO:0007669"/>
    <property type="project" value="TreeGrafter"/>
</dbReference>
<comment type="caution">
    <text evidence="2">The sequence shown here is derived from an EMBL/GenBank/DDBJ whole genome shotgun (WGS) entry which is preliminary data.</text>
</comment>
<name>A0A8H7PXE2_MORIS</name>
<dbReference type="OrthoDB" id="376826at2759"/>
<evidence type="ECO:0000313" key="2">
    <source>
        <dbReference type="EMBL" id="KAG2182028.1"/>
    </source>
</evidence>
<evidence type="ECO:0000256" key="1">
    <source>
        <dbReference type="SAM" id="MobiDB-lite"/>
    </source>
</evidence>
<dbReference type="PANTHER" id="PTHR14024">
    <property type="entry name" value="PERILIPIN"/>
    <property type="match status" value="1"/>
</dbReference>
<feature type="region of interest" description="Disordered" evidence="1">
    <location>
        <begin position="169"/>
        <end position="190"/>
    </location>
</feature>
<evidence type="ECO:0008006" key="4">
    <source>
        <dbReference type="Google" id="ProtNLM"/>
    </source>
</evidence>
<dbReference type="Proteomes" id="UP000654370">
    <property type="component" value="Unassembled WGS sequence"/>
</dbReference>